<keyword evidence="2" id="KW-0472">Membrane</keyword>
<feature type="region of interest" description="Disordered" evidence="1">
    <location>
        <begin position="70"/>
        <end position="97"/>
    </location>
</feature>
<evidence type="ECO:0000313" key="3">
    <source>
        <dbReference type="EMBL" id="RLN30107.1"/>
    </source>
</evidence>
<dbReference type="Proteomes" id="UP000275267">
    <property type="component" value="Unassembled WGS sequence"/>
</dbReference>
<accession>A0A3L6T0I8</accession>
<dbReference type="OrthoDB" id="686619at2759"/>
<feature type="transmembrane region" description="Helical" evidence="2">
    <location>
        <begin position="133"/>
        <end position="151"/>
    </location>
</feature>
<comment type="caution">
    <text evidence="3">The sequence shown here is derived from an EMBL/GenBank/DDBJ whole genome shotgun (WGS) entry which is preliminary data.</text>
</comment>
<name>A0A3L6T0I8_PANMI</name>
<sequence length="204" mass="23697">MPRGFDSLVMLTVWKLWLQRNDMVFNGKAESATTVIKNITEEARCGADRRMIAEQVAAGRRARHFRQVDRRSLRPVSPRRSRTTSIAGPPHQRHQLRRRLMSRVATTTKRPPIRSSQDSHGGWTRFFLLPRHLLAHSATVVSVSTLCFILIQTPLMDRMRRQSARHACIYPRSAWNTTTSRRCGHIHAHFRRRPDQEDERTVST</sequence>
<keyword evidence="2" id="KW-1133">Transmembrane helix</keyword>
<evidence type="ECO:0000313" key="4">
    <source>
        <dbReference type="Proteomes" id="UP000275267"/>
    </source>
</evidence>
<evidence type="ECO:0000256" key="1">
    <source>
        <dbReference type="SAM" id="MobiDB-lite"/>
    </source>
</evidence>
<organism evidence="3 4">
    <name type="scientific">Panicum miliaceum</name>
    <name type="common">Proso millet</name>
    <name type="synonym">Broomcorn millet</name>
    <dbReference type="NCBI Taxonomy" id="4540"/>
    <lineage>
        <taxon>Eukaryota</taxon>
        <taxon>Viridiplantae</taxon>
        <taxon>Streptophyta</taxon>
        <taxon>Embryophyta</taxon>
        <taxon>Tracheophyta</taxon>
        <taxon>Spermatophyta</taxon>
        <taxon>Magnoliopsida</taxon>
        <taxon>Liliopsida</taxon>
        <taxon>Poales</taxon>
        <taxon>Poaceae</taxon>
        <taxon>PACMAD clade</taxon>
        <taxon>Panicoideae</taxon>
        <taxon>Panicodae</taxon>
        <taxon>Paniceae</taxon>
        <taxon>Panicinae</taxon>
        <taxon>Panicum</taxon>
        <taxon>Panicum sect. Panicum</taxon>
    </lineage>
</organism>
<protein>
    <submittedName>
        <fullName evidence="3">Uncharacterized protein</fullName>
    </submittedName>
</protein>
<reference evidence="4" key="1">
    <citation type="journal article" date="2019" name="Nat. Commun.">
        <title>The genome of broomcorn millet.</title>
        <authorList>
            <person name="Zou C."/>
            <person name="Miki D."/>
            <person name="Li D."/>
            <person name="Tang Q."/>
            <person name="Xiao L."/>
            <person name="Rajput S."/>
            <person name="Deng P."/>
            <person name="Jia W."/>
            <person name="Huang R."/>
            <person name="Zhang M."/>
            <person name="Sun Y."/>
            <person name="Hu J."/>
            <person name="Fu X."/>
            <person name="Schnable P.S."/>
            <person name="Li F."/>
            <person name="Zhang H."/>
            <person name="Feng B."/>
            <person name="Zhu X."/>
            <person name="Liu R."/>
            <person name="Schnable J.C."/>
            <person name="Zhu J.-K."/>
            <person name="Zhang H."/>
        </authorList>
    </citation>
    <scope>NUCLEOTIDE SEQUENCE [LARGE SCALE GENOMIC DNA]</scope>
</reference>
<proteinExistence type="predicted"/>
<dbReference type="EMBL" id="PQIB02000003">
    <property type="protein sequence ID" value="RLN30107.1"/>
    <property type="molecule type" value="Genomic_DNA"/>
</dbReference>
<keyword evidence="2" id="KW-0812">Transmembrane</keyword>
<dbReference type="AlphaFoldDB" id="A0A3L6T0I8"/>
<gene>
    <name evidence="3" type="ORF">C2845_PM05G03870</name>
</gene>
<evidence type="ECO:0000256" key="2">
    <source>
        <dbReference type="SAM" id="Phobius"/>
    </source>
</evidence>
<keyword evidence="4" id="KW-1185">Reference proteome</keyword>